<evidence type="ECO:0000313" key="4">
    <source>
        <dbReference type="EMBL" id="AKA49884.1"/>
    </source>
</evidence>
<reference evidence="4 5" key="1">
    <citation type="journal article" date="2015" name="Genome Announc.">
        <title>Complete Genome Sequence of Mycoplasma meleagridis, a Possible Emerging Pathogen in Chickens.</title>
        <authorList>
            <person name="Abolnik C."/>
        </authorList>
    </citation>
    <scope>NUCLEOTIDE SEQUENCE [LARGE SCALE GENOMIC DNA]</scope>
    <source>
        <strain evidence="4 5">B2096 8B</strain>
    </source>
</reference>
<evidence type="ECO:0000313" key="5">
    <source>
        <dbReference type="Proteomes" id="UP000032722"/>
    </source>
</evidence>
<evidence type="ECO:0000256" key="3">
    <source>
        <dbReference type="SAM" id="SignalP"/>
    </source>
</evidence>
<feature type="coiled-coil region" evidence="1">
    <location>
        <begin position="1588"/>
        <end position="1615"/>
    </location>
</feature>
<dbReference type="EMBL" id="CP011021">
    <property type="protein sequence ID" value="AKA49884.1"/>
    <property type="molecule type" value="Genomic_DNA"/>
</dbReference>
<dbReference type="KEGG" id="mgb:VO56_01225"/>
<keyword evidence="3" id="KW-0732">Signal</keyword>
<keyword evidence="1" id="KW-0175">Coiled coil</keyword>
<feature type="compositionally biased region" description="Basic and acidic residues" evidence="2">
    <location>
        <begin position="1878"/>
        <end position="1890"/>
    </location>
</feature>
<proteinExistence type="predicted"/>
<feature type="chain" id="PRO_5002300636" description="PDxFFG protein" evidence="3">
    <location>
        <begin position="27"/>
        <end position="1906"/>
    </location>
</feature>
<accession>A0A0D5ZJL5</accession>
<dbReference type="NCBIfam" id="NF012210">
    <property type="entry name" value="PDxFFG"/>
    <property type="match status" value="1"/>
</dbReference>
<evidence type="ECO:0000256" key="2">
    <source>
        <dbReference type="SAM" id="MobiDB-lite"/>
    </source>
</evidence>
<organism evidence="5">
    <name type="scientific">Mycoplasmopsis gallinacea</name>
    <dbReference type="NCBI Taxonomy" id="29556"/>
    <lineage>
        <taxon>Bacteria</taxon>
        <taxon>Bacillati</taxon>
        <taxon>Mycoplasmatota</taxon>
        <taxon>Mycoplasmoidales</taxon>
        <taxon>Metamycoplasmataceae</taxon>
        <taxon>Mycoplasmopsis</taxon>
    </lineage>
</organism>
<dbReference type="PATRIC" id="fig|29556.3.peg.249"/>
<feature type="region of interest" description="Disordered" evidence="2">
    <location>
        <begin position="1863"/>
        <end position="1891"/>
    </location>
</feature>
<gene>
    <name evidence="4" type="ORF">VO56_01225</name>
</gene>
<evidence type="ECO:0000256" key="1">
    <source>
        <dbReference type="SAM" id="Coils"/>
    </source>
</evidence>
<dbReference type="HOGENOM" id="CLU_243300_0_0_14"/>
<protein>
    <recommendedName>
        <fullName evidence="6">PDxFFG protein</fullName>
    </recommendedName>
</protein>
<feature type="signal peptide" evidence="3">
    <location>
        <begin position="1"/>
        <end position="26"/>
    </location>
</feature>
<sequence length="1906" mass="216931">MRKLSLKAKVLISLGIIAAGTSATFAGMFAFANNSDEVKGSKWSNDKTRLVNRFDVIYDAQGELKPEINIVSPSKKDIVGSMSADGTQFWWNESKDQKMSFDDFYENYFKFYNDGFILEVKYGSFSFYNEYVLAVRPKQFVDFTKWFMSEVSWGPDILTLDSFRIVPGVEQNGNSITLGSHSTLHKEESEIKFFPDAFFGSLPIYNSNSGAGNATDALTYKLFEDLQDKSTIDSILKNIPLSTSIKNDSHVYQNGQKTSKLSSFRSILTPGKLTGKEFLVATMRNELKGRDESILLPLGTTEEQFNAYKTEFEKDLPNLTFDQFVQRKIADVELNGAGSSTSTGTLVLKLEKVQDNTSLKNEVTIHSGFNTTHATYFNEKILREAIEKDLVHFLDFYDMNSYLNQEVFIYDNNGASATRYFDSKIRALNEIKNFDVANEKQIKAYTLTKVSVDNKILHIVLTNAQGREYHDYFDAQNLSDSEFRRFEEFKDALAYGGAISPITLSYSPEDISIVDENGTPVRGLSSRKYQLYNETYAGLIDRVTQKYPYLLKEQFGPYIEKTLNDKGYYEYALKEGRHLALSDKDRIGLPLVLSVSIDNFEGISTDFLKYVAAHEYGHHFTLEKGQALDRENNGVVVGGIRTRGGVSESSYYSNFALKNYLDARTNLEYRRVNVKGEPNDRGSFIQFRYIKNDGTKSEWESYSDIWGAATNPADVLDVVRNKQRRFLQDFKGMQEAAKLRDVKLGDLFIANSFDENSGTLNPYIVGPAKAWLKENEDSEVKYTEINAEKIFNEIRDGEGNPLSYTKNENGTIQFSFFEYAQEPDYANDQKAIISKVKLVKKDGTPFINVPLNVELEEAEWNYISDQVHLVEAALESLINHNFYDSGWNMSSTFIGGELNSQFTNLFGGSDMDWYFEAAKARKNANEKNPATNLINHEGDDARKAFQYFAVNKDASVDQFMVAVVNSFLTSFRETDVTVQNDTLLARNIYFGAGYNPILSFVDQENNFVSKYSIPTGANSTFLANNKKIDGLILSGFNLPYMRSRFTNLAKGESFLKENLNTDLNFSLSPANQIYAAIGLLSFVDDTWHNQDQASEYVYGNGNKTTFALFNENNEVVLPRDIFTVQRMNTFKGGLVKKLGYNAYYASTQKAFNSIHNAVLDDFKVTYTLNDQEYTTAAFSSVPALFEFGSLDYSQATPVRKVLVNDQGAEQVIYEFNWNVDYVKTKFNLERFKEGLLTEATDETRENINQIANDEQLLANELIKRFRNSDLFLMVKDFNPATDLVANQAIFSNEYGISKLNPVFAENFVFENLENKIGKFTPSDLQGYFHKMFEKKEEGLSAYADTYDLYTFMGNHLAWDNRGIYTNEGYQLDPLEYGFLRIFYSEFSNGVPSSDVSDYNFTRTEPLLNDKFTDYIYSISETLTRDFVQTTFIPASTDFNNLPSYFSNVNEANTGFDYIIDASKLQYWNERKNTNTDISEGIRAAEEALIWKDNINYLISEFVDNAYKTSLLGNQNRKNIKERQGVEADVELLNASDWQDKLQEKIDSINSQIETINQNEELSQEQKDAQIQPLQEQLNKYTEFKALDVEGKTAKVEELKAKIKTLNDQTNENAKAINQILKPRSEKFLKFKDEKFKPWLNSNIFFDDGSRTSSYFGKFITKSNGFFKDEFEKATIGMQLYNENREAIVDETIRLKDFDGNAITSRPKAFFVSQMMNYGVGNRTVAGIFRNKKLDAIAMYGYMPTKQLQNITQIKFTDVKTGEVKYAPINKDKTNNVFYYEKQGDPSSKVTIEDLGYSSWISDYAIMAKYRDTLLVPLHKYYVDFANAKGETAYVNENGEVVFGEANKNLARLFTIGDLSQISENGKDPAQSPSVLAAEKTEPNDDAEPTKTGRSILSIDFQFNITG</sequence>
<evidence type="ECO:0008006" key="6">
    <source>
        <dbReference type="Google" id="ProtNLM"/>
    </source>
</evidence>
<dbReference type="Proteomes" id="UP000032722">
    <property type="component" value="Chromosome"/>
</dbReference>
<name>A0A0D5ZJL5_9BACT</name>